<dbReference type="EMBL" id="JAJSOF020000023">
    <property type="protein sequence ID" value="KAJ4436109.1"/>
    <property type="molecule type" value="Genomic_DNA"/>
</dbReference>
<sequence length="122" mass="14148">MKIIGDDWKLYDLKSLLHILQKVTGIREMKRIFFKKDTSRSHRVVKERRLQELPLQYPISQEKKKDVLKLLQGSAGKNWQESEALGLGWYKSLLVATGDENVVEENDQSDCDCEEDDIGLNL</sequence>
<organism evidence="1 2">
    <name type="scientific">Periplaneta americana</name>
    <name type="common">American cockroach</name>
    <name type="synonym">Blatta americana</name>
    <dbReference type="NCBI Taxonomy" id="6978"/>
    <lineage>
        <taxon>Eukaryota</taxon>
        <taxon>Metazoa</taxon>
        <taxon>Ecdysozoa</taxon>
        <taxon>Arthropoda</taxon>
        <taxon>Hexapoda</taxon>
        <taxon>Insecta</taxon>
        <taxon>Pterygota</taxon>
        <taxon>Neoptera</taxon>
        <taxon>Polyneoptera</taxon>
        <taxon>Dictyoptera</taxon>
        <taxon>Blattodea</taxon>
        <taxon>Blattoidea</taxon>
        <taxon>Blattidae</taxon>
        <taxon>Blattinae</taxon>
        <taxon>Periplaneta</taxon>
    </lineage>
</organism>
<evidence type="ECO:0000313" key="1">
    <source>
        <dbReference type="EMBL" id="KAJ4436109.1"/>
    </source>
</evidence>
<reference evidence="1 2" key="1">
    <citation type="journal article" date="2022" name="Allergy">
        <title>Genome assembly and annotation of Periplaneta americana reveal a comprehensive cockroach allergen profile.</title>
        <authorList>
            <person name="Wang L."/>
            <person name="Xiong Q."/>
            <person name="Saelim N."/>
            <person name="Wang L."/>
            <person name="Nong W."/>
            <person name="Wan A.T."/>
            <person name="Shi M."/>
            <person name="Liu X."/>
            <person name="Cao Q."/>
            <person name="Hui J.H.L."/>
            <person name="Sookrung N."/>
            <person name="Leung T.F."/>
            <person name="Tungtrongchitr A."/>
            <person name="Tsui S.K.W."/>
        </authorList>
    </citation>
    <scope>NUCLEOTIDE SEQUENCE [LARGE SCALE GENOMIC DNA]</scope>
    <source>
        <strain evidence="1">PWHHKU_190912</strain>
    </source>
</reference>
<protein>
    <submittedName>
        <fullName evidence="1">Uncharacterized protein</fullName>
    </submittedName>
</protein>
<evidence type="ECO:0000313" key="2">
    <source>
        <dbReference type="Proteomes" id="UP001148838"/>
    </source>
</evidence>
<proteinExistence type="predicted"/>
<name>A0ABQ8SPL1_PERAM</name>
<keyword evidence="2" id="KW-1185">Reference proteome</keyword>
<accession>A0ABQ8SPL1</accession>
<comment type="caution">
    <text evidence="1">The sequence shown here is derived from an EMBL/GenBank/DDBJ whole genome shotgun (WGS) entry which is preliminary data.</text>
</comment>
<dbReference type="Proteomes" id="UP001148838">
    <property type="component" value="Unassembled WGS sequence"/>
</dbReference>
<gene>
    <name evidence="1" type="ORF">ANN_18736</name>
</gene>